<evidence type="ECO:0000313" key="7">
    <source>
        <dbReference type="Proteomes" id="UP000178270"/>
    </source>
</evidence>
<dbReference type="Gene3D" id="3.90.1310.10">
    <property type="entry name" value="Penicillin-binding protein 2a (Domain 2)"/>
    <property type="match status" value="1"/>
</dbReference>
<reference evidence="6 7" key="1">
    <citation type="journal article" date="2016" name="Nat. Commun.">
        <title>Thousands of microbial genomes shed light on interconnected biogeochemical processes in an aquifer system.</title>
        <authorList>
            <person name="Anantharaman K."/>
            <person name="Brown C.T."/>
            <person name="Hug L.A."/>
            <person name="Sharon I."/>
            <person name="Castelle C.J."/>
            <person name="Probst A.J."/>
            <person name="Thomas B.C."/>
            <person name="Singh A."/>
            <person name="Wilkins M.J."/>
            <person name="Karaoz U."/>
            <person name="Brodie E.L."/>
            <person name="Williams K.H."/>
            <person name="Hubbard S.S."/>
            <person name="Banfield J.F."/>
        </authorList>
    </citation>
    <scope>NUCLEOTIDE SEQUENCE [LARGE SCALE GENOMIC DNA]</scope>
</reference>
<evidence type="ECO:0000256" key="3">
    <source>
        <dbReference type="SAM" id="Phobius"/>
    </source>
</evidence>
<dbReference type="InterPro" id="IPR036138">
    <property type="entry name" value="PBP_dimer_sf"/>
</dbReference>
<gene>
    <name evidence="6" type="ORF">A3K42_01765</name>
</gene>
<protein>
    <recommendedName>
        <fullName evidence="8">Penicillin-binding protein transpeptidase domain-containing protein</fullName>
    </recommendedName>
</protein>
<evidence type="ECO:0008006" key="8">
    <source>
        <dbReference type="Google" id="ProtNLM"/>
    </source>
</evidence>
<dbReference type="InterPro" id="IPR050515">
    <property type="entry name" value="Beta-lactam/transpept"/>
</dbReference>
<dbReference type="Gene3D" id="3.30.450.330">
    <property type="match status" value="1"/>
</dbReference>
<dbReference type="PANTHER" id="PTHR30627:SF1">
    <property type="entry name" value="PEPTIDOGLYCAN D,D-TRANSPEPTIDASE FTSI"/>
    <property type="match status" value="1"/>
</dbReference>
<dbReference type="GO" id="GO:0005886">
    <property type="term" value="C:plasma membrane"/>
    <property type="evidence" value="ECO:0007669"/>
    <property type="project" value="TreeGrafter"/>
</dbReference>
<dbReference type="InterPro" id="IPR012338">
    <property type="entry name" value="Beta-lactam/transpept-like"/>
</dbReference>
<organism evidence="6 7">
    <name type="scientific">candidate division WWE3 bacterium RBG_13_37_7</name>
    <dbReference type="NCBI Taxonomy" id="1802609"/>
    <lineage>
        <taxon>Bacteria</taxon>
        <taxon>Katanobacteria</taxon>
    </lineage>
</organism>
<feature type="domain" description="Penicillin-binding protein dimerisation" evidence="5">
    <location>
        <begin position="59"/>
        <end position="215"/>
    </location>
</feature>
<dbReference type="SUPFAM" id="SSF56601">
    <property type="entry name" value="beta-lactamase/transpeptidase-like"/>
    <property type="match status" value="1"/>
</dbReference>
<dbReference type="PANTHER" id="PTHR30627">
    <property type="entry name" value="PEPTIDOGLYCAN D,D-TRANSPEPTIDASE"/>
    <property type="match status" value="1"/>
</dbReference>
<evidence type="ECO:0000256" key="1">
    <source>
        <dbReference type="ARBA" id="ARBA00004370"/>
    </source>
</evidence>
<evidence type="ECO:0000259" key="5">
    <source>
        <dbReference type="Pfam" id="PF03717"/>
    </source>
</evidence>
<accession>A0A1F4U195</accession>
<feature type="domain" description="Penicillin-binding protein transpeptidase" evidence="4">
    <location>
        <begin position="259"/>
        <end position="558"/>
    </location>
</feature>
<keyword evidence="3" id="KW-1133">Transmembrane helix</keyword>
<sequence>MRRLLIHKQEFSLWRIHTLIFFFLFLFLLVEFRLFFTQVIDHKKYKTMAENQYWNVQELPARRGNILSSDGQLFAGTKFNYLMYGEPNKITDKYKTAHTLAQNLAELRNKDFNDYYNKFFDLLSLDLMWIALEKNLAPAEKTEIEKLKLEGLGFEEEPVRYYPEPSLASAVLGFVAFNEEGNKRGYFGIEGKLNEDLKGRPGRIIQEIDAAGRPILAGGYKKVDPVQGRNIVLTIDRAVQHIAEKKIKEGVTKYNAVSGSILIMDPLTGDIYAMANYPTYEPGDLAVDETEYEDKTMRRKKVEKRNLTISQTYEPGSVMKPLTIATAIDLGIASPQTTYEDNGPVWYSDYKIDNWDGKHYGTMNIIKLLQKSNNIGAAWVGHQIGAQKLYEYLKNFGLGTKTNIELEGEDSGILNDYKSWYDIDLATISFGQGESASPLQVLNAFNALANGGYVLEPKIISKLIDDNKESEIPTRIVRRVISEDTSKTMVSLLEDAASGGEAQFFVLKNYRIAGKTGTAQIPEGGKYDPNKTNCTFAGFMAGSRKFSMIIKLEEPLSSIYAAETAVPLWMETAQELVKYFGLPPDKVSN</sequence>
<name>A0A1F4U195_UNCKA</name>
<dbReference type="Pfam" id="PF03717">
    <property type="entry name" value="PBP_dimer"/>
    <property type="match status" value="1"/>
</dbReference>
<proteinExistence type="predicted"/>
<evidence type="ECO:0000256" key="2">
    <source>
        <dbReference type="ARBA" id="ARBA00023136"/>
    </source>
</evidence>
<dbReference type="InterPro" id="IPR005311">
    <property type="entry name" value="PBP_dimer"/>
</dbReference>
<dbReference type="SUPFAM" id="SSF56519">
    <property type="entry name" value="Penicillin binding protein dimerisation domain"/>
    <property type="match status" value="1"/>
</dbReference>
<comment type="caution">
    <text evidence="6">The sequence shown here is derived from an EMBL/GenBank/DDBJ whole genome shotgun (WGS) entry which is preliminary data.</text>
</comment>
<feature type="transmembrane region" description="Helical" evidence="3">
    <location>
        <begin position="12"/>
        <end position="36"/>
    </location>
</feature>
<dbReference type="Gene3D" id="3.40.710.10">
    <property type="entry name" value="DD-peptidase/beta-lactamase superfamily"/>
    <property type="match status" value="1"/>
</dbReference>
<comment type="subcellular location">
    <subcellularLocation>
        <location evidence="1">Membrane</location>
    </subcellularLocation>
</comment>
<dbReference type="Pfam" id="PF00905">
    <property type="entry name" value="Transpeptidase"/>
    <property type="match status" value="1"/>
</dbReference>
<evidence type="ECO:0000259" key="4">
    <source>
        <dbReference type="Pfam" id="PF00905"/>
    </source>
</evidence>
<keyword evidence="3" id="KW-0812">Transmembrane</keyword>
<dbReference type="Proteomes" id="UP000178270">
    <property type="component" value="Unassembled WGS sequence"/>
</dbReference>
<keyword evidence="2 3" id="KW-0472">Membrane</keyword>
<evidence type="ECO:0000313" key="6">
    <source>
        <dbReference type="EMBL" id="OGC38745.1"/>
    </source>
</evidence>
<dbReference type="GO" id="GO:0008658">
    <property type="term" value="F:penicillin binding"/>
    <property type="evidence" value="ECO:0007669"/>
    <property type="project" value="InterPro"/>
</dbReference>
<dbReference type="AlphaFoldDB" id="A0A1F4U195"/>
<dbReference type="GO" id="GO:0071555">
    <property type="term" value="P:cell wall organization"/>
    <property type="evidence" value="ECO:0007669"/>
    <property type="project" value="TreeGrafter"/>
</dbReference>
<dbReference type="InterPro" id="IPR001460">
    <property type="entry name" value="PCN-bd_Tpept"/>
</dbReference>
<dbReference type="EMBL" id="MEUS01000017">
    <property type="protein sequence ID" value="OGC38745.1"/>
    <property type="molecule type" value="Genomic_DNA"/>
</dbReference>